<reference evidence="3 4" key="1">
    <citation type="submission" date="2020-11" db="EMBL/GenBank/DDBJ databases">
        <title>Taxonomic evaluation of the Bacillus sporothermodurans group of bacteria based on whole genome sequences.</title>
        <authorList>
            <person name="Fiedler G."/>
            <person name="Herbstmann A.-D."/>
            <person name="Doll E."/>
            <person name="Wenning M."/>
            <person name="Brinks E."/>
            <person name="Kabisch J."/>
            <person name="Breitenwieser F."/>
            <person name="Lappann M."/>
            <person name="Boehnlein C."/>
            <person name="Franz C."/>
        </authorList>
    </citation>
    <scope>NUCLEOTIDE SEQUENCE [LARGE SCALE GENOMIC DNA]</scope>
    <source>
        <strain evidence="3 4">JCM 19841</strain>
    </source>
</reference>
<dbReference type="PANTHER" id="PTHR43377:SF1">
    <property type="entry name" value="BILIVERDIN REDUCTASE A"/>
    <property type="match status" value="1"/>
</dbReference>
<accession>A0ABX7E0V3</accession>
<sequence>MIRVGIIGLGAVGDRLLKQFVHHPKTEVVAICDTNRERLQLIKKELQDVELYDDYKNLLLNPEIDLVYVAVPPKFHHQIVLATAKAGKHILCEKPLANSYVEAQEMHEAVKEARVIHAINFPLAYNDAVWELKRRVKEKTIGEIKRIELTMHFPDWPRVWQQNPWIAGREQGGFIREITPHYLQVIVELFGEIKHVQSFIEYPNHPSSCETGVIARLELVNGNTILIDGLSGVGRKEEILFKIYGEKGTIALKNWSVLEGENKDQERAIIDVPVNNELQDLISEIVNAINGEKARLITFKEGLDIQKVLEQLLESE</sequence>
<dbReference type="InterPro" id="IPR036291">
    <property type="entry name" value="NAD(P)-bd_dom_sf"/>
</dbReference>
<dbReference type="Pfam" id="PF22725">
    <property type="entry name" value="GFO_IDH_MocA_C3"/>
    <property type="match status" value="1"/>
</dbReference>
<name>A0ABX7E0V3_9BACI</name>
<feature type="domain" description="GFO/IDH/MocA-like oxidoreductase" evidence="2">
    <location>
        <begin position="131"/>
        <end position="250"/>
    </location>
</feature>
<dbReference type="RefSeq" id="WP_202777789.1">
    <property type="nucleotide sequence ID" value="NZ_CP065425.1"/>
</dbReference>
<proteinExistence type="predicted"/>
<dbReference type="InterPro" id="IPR000683">
    <property type="entry name" value="Gfo/Idh/MocA-like_OxRdtase_N"/>
</dbReference>
<dbReference type="EMBL" id="CP065425">
    <property type="protein sequence ID" value="QQZ08861.1"/>
    <property type="molecule type" value="Genomic_DNA"/>
</dbReference>
<dbReference type="InterPro" id="IPR051450">
    <property type="entry name" value="Gfo/Idh/MocA_Oxidoreductases"/>
</dbReference>
<evidence type="ECO:0000313" key="4">
    <source>
        <dbReference type="Proteomes" id="UP000595691"/>
    </source>
</evidence>
<evidence type="ECO:0000259" key="2">
    <source>
        <dbReference type="Pfam" id="PF22725"/>
    </source>
</evidence>
<dbReference type="SUPFAM" id="SSF51735">
    <property type="entry name" value="NAD(P)-binding Rossmann-fold domains"/>
    <property type="match status" value="1"/>
</dbReference>
<organism evidence="3 4">
    <name type="scientific">Heyndrickxia vini</name>
    <dbReference type="NCBI Taxonomy" id="1476025"/>
    <lineage>
        <taxon>Bacteria</taxon>
        <taxon>Bacillati</taxon>
        <taxon>Bacillota</taxon>
        <taxon>Bacilli</taxon>
        <taxon>Bacillales</taxon>
        <taxon>Bacillaceae</taxon>
        <taxon>Heyndrickxia</taxon>
    </lineage>
</organism>
<dbReference type="Proteomes" id="UP000595691">
    <property type="component" value="Chromosome"/>
</dbReference>
<dbReference type="Gene3D" id="3.40.50.720">
    <property type="entry name" value="NAD(P)-binding Rossmann-like Domain"/>
    <property type="match status" value="1"/>
</dbReference>
<dbReference type="SUPFAM" id="SSF55347">
    <property type="entry name" value="Glyceraldehyde-3-phosphate dehydrogenase-like, C-terminal domain"/>
    <property type="match status" value="1"/>
</dbReference>
<keyword evidence="4" id="KW-1185">Reference proteome</keyword>
<dbReference type="PANTHER" id="PTHR43377">
    <property type="entry name" value="BILIVERDIN REDUCTASE A"/>
    <property type="match status" value="1"/>
</dbReference>
<dbReference type="InterPro" id="IPR055170">
    <property type="entry name" value="GFO_IDH_MocA-like_dom"/>
</dbReference>
<evidence type="ECO:0000313" key="3">
    <source>
        <dbReference type="EMBL" id="QQZ08861.1"/>
    </source>
</evidence>
<protein>
    <submittedName>
        <fullName evidence="3">Gfo/Idh/MocA family oxidoreductase</fullName>
    </submittedName>
</protein>
<dbReference type="Gene3D" id="3.30.360.10">
    <property type="entry name" value="Dihydrodipicolinate Reductase, domain 2"/>
    <property type="match status" value="1"/>
</dbReference>
<feature type="domain" description="Gfo/Idh/MocA-like oxidoreductase N-terminal" evidence="1">
    <location>
        <begin position="2"/>
        <end position="120"/>
    </location>
</feature>
<evidence type="ECO:0000259" key="1">
    <source>
        <dbReference type="Pfam" id="PF01408"/>
    </source>
</evidence>
<gene>
    <name evidence="3" type="ORF">I5776_17840</name>
</gene>
<dbReference type="Pfam" id="PF01408">
    <property type="entry name" value="GFO_IDH_MocA"/>
    <property type="match status" value="1"/>
</dbReference>